<dbReference type="EMBL" id="JABXYK010000009">
    <property type="protein sequence ID" value="NVP56717.1"/>
    <property type="molecule type" value="Genomic_DNA"/>
</dbReference>
<proteinExistence type="predicted"/>
<gene>
    <name evidence="2" type="ORF">HV823_15795</name>
</gene>
<sequence length="209" mass="22914">MATMLTASGGFGERARSKLKGLLRERSGGSALQFAILAPMFFVVVFATMETVASFAAEQVLVNANDKIARKIRMGEITFNTGQPTDVKDETAFRAKFCEELTIMMTCSLQEIDIPSRLFLDVRSAPSFADLPANTVPRTGDPETGPLDTTKLKFSPGGKSAINIVRAYYRWPVILDFMRPYLANLQAPDGSLSDYLLVATAVIQNEAYQ</sequence>
<dbReference type="InterPro" id="IPR012495">
    <property type="entry name" value="TadE-like_dom"/>
</dbReference>
<reference evidence="2 3" key="1">
    <citation type="submission" date="2020-06" db="EMBL/GenBank/DDBJ databases">
        <title>Rhizobium sp.nov. isolated from the tomato plant.</title>
        <authorList>
            <person name="Thin K.K."/>
            <person name="Zhang X."/>
            <person name="He S."/>
        </authorList>
    </citation>
    <scope>NUCLEOTIDE SEQUENCE [LARGE SCALE GENOMIC DNA]</scope>
    <source>
        <strain evidence="2 3">DBTS2</strain>
    </source>
</reference>
<evidence type="ECO:0000313" key="2">
    <source>
        <dbReference type="EMBL" id="NVP56717.1"/>
    </source>
</evidence>
<accession>A0ABX2QII0</accession>
<evidence type="ECO:0000313" key="3">
    <source>
        <dbReference type="Proteomes" id="UP000659172"/>
    </source>
</evidence>
<dbReference type="Pfam" id="PF07811">
    <property type="entry name" value="TadE"/>
    <property type="match status" value="1"/>
</dbReference>
<feature type="domain" description="TadE-like" evidence="1">
    <location>
        <begin position="28"/>
        <end position="70"/>
    </location>
</feature>
<dbReference type="Proteomes" id="UP000659172">
    <property type="component" value="Unassembled WGS sequence"/>
</dbReference>
<comment type="caution">
    <text evidence="2">The sequence shown here is derived from an EMBL/GenBank/DDBJ whole genome shotgun (WGS) entry which is preliminary data.</text>
</comment>
<name>A0ABX2QII0_9HYPH</name>
<organism evidence="2 3">
    <name type="scientific">Mycoplana rhizolycopersici</name>
    <dbReference type="NCBI Taxonomy" id="2746702"/>
    <lineage>
        <taxon>Bacteria</taxon>
        <taxon>Pseudomonadati</taxon>
        <taxon>Pseudomonadota</taxon>
        <taxon>Alphaproteobacteria</taxon>
        <taxon>Hyphomicrobiales</taxon>
        <taxon>Rhizobiaceae</taxon>
        <taxon>Mycoplana</taxon>
    </lineage>
</organism>
<evidence type="ECO:0000259" key="1">
    <source>
        <dbReference type="Pfam" id="PF07811"/>
    </source>
</evidence>
<protein>
    <submittedName>
        <fullName evidence="2">Pilus assembly protein</fullName>
    </submittedName>
</protein>
<keyword evidence="3" id="KW-1185">Reference proteome</keyword>